<dbReference type="VEuPathDB" id="ToxoDB:cyc_08503"/>
<evidence type="ECO:0000313" key="2">
    <source>
        <dbReference type="EMBL" id="OEH79390.1"/>
    </source>
</evidence>
<name>A0A1D3D7K1_9EIME</name>
<dbReference type="AlphaFoldDB" id="A0A1D3D7K1"/>
<dbReference type="InParanoid" id="A0A1D3D7K1"/>
<feature type="compositionally biased region" description="Low complexity" evidence="1">
    <location>
        <begin position="98"/>
        <end position="120"/>
    </location>
</feature>
<evidence type="ECO:0000256" key="1">
    <source>
        <dbReference type="SAM" id="MobiDB-lite"/>
    </source>
</evidence>
<reference evidence="2 3" key="1">
    <citation type="journal article" date="2016" name="BMC Genomics">
        <title>Comparative genomics reveals Cyclospora cayetanensis possesses coccidia-like metabolism and invasion components but unique surface antigens.</title>
        <authorList>
            <person name="Liu S."/>
            <person name="Wang L."/>
            <person name="Zheng H."/>
            <person name="Xu Z."/>
            <person name="Roellig D.M."/>
            <person name="Li N."/>
            <person name="Frace M.A."/>
            <person name="Tang K."/>
            <person name="Arrowood M.J."/>
            <person name="Moss D.M."/>
            <person name="Zhang L."/>
            <person name="Feng Y."/>
            <person name="Xiao L."/>
        </authorList>
    </citation>
    <scope>NUCLEOTIDE SEQUENCE [LARGE SCALE GENOMIC DNA]</scope>
    <source>
        <strain evidence="2 3">CHN_HEN01</strain>
    </source>
</reference>
<keyword evidence="3" id="KW-1185">Reference proteome</keyword>
<dbReference type="Proteomes" id="UP000095192">
    <property type="component" value="Unassembled WGS sequence"/>
</dbReference>
<dbReference type="VEuPathDB" id="ToxoDB:LOC34617855"/>
<feature type="compositionally biased region" description="Low complexity" evidence="1">
    <location>
        <begin position="12"/>
        <end position="21"/>
    </location>
</feature>
<feature type="region of interest" description="Disordered" evidence="1">
    <location>
        <begin position="1"/>
        <end position="120"/>
    </location>
</feature>
<accession>A0A1D3D7K1</accession>
<gene>
    <name evidence="2" type="ORF">cyc_08503</name>
</gene>
<proteinExistence type="predicted"/>
<comment type="caution">
    <text evidence="2">The sequence shown here is derived from an EMBL/GenBank/DDBJ whole genome shotgun (WGS) entry which is preliminary data.</text>
</comment>
<feature type="compositionally biased region" description="Basic and acidic residues" evidence="1">
    <location>
        <begin position="80"/>
        <end position="97"/>
    </location>
</feature>
<dbReference type="EMBL" id="JROU02000404">
    <property type="protein sequence ID" value="OEH79390.1"/>
    <property type="molecule type" value="Genomic_DNA"/>
</dbReference>
<organism evidence="2 3">
    <name type="scientific">Cyclospora cayetanensis</name>
    <dbReference type="NCBI Taxonomy" id="88456"/>
    <lineage>
        <taxon>Eukaryota</taxon>
        <taxon>Sar</taxon>
        <taxon>Alveolata</taxon>
        <taxon>Apicomplexa</taxon>
        <taxon>Conoidasida</taxon>
        <taxon>Coccidia</taxon>
        <taxon>Eucoccidiorida</taxon>
        <taxon>Eimeriorina</taxon>
        <taxon>Eimeriidae</taxon>
        <taxon>Cyclospora</taxon>
    </lineage>
</organism>
<sequence>MYTTHKQRDTAGGLSEPLPSSQGPPPQSLSGELGQLRRPPRAPSASNKAHAQERERTVACAVSKRVPEARQRGPMTAPLSRRDGRRAANEFQGEHRGGLTLPETPLPTSSSSSTEGPSPASLLKLCERFSELVASSRVRDDVPVCLAAGNLSALNSW</sequence>
<protein>
    <submittedName>
        <fullName evidence="2">Uncharacterized protein</fullName>
    </submittedName>
</protein>
<evidence type="ECO:0000313" key="3">
    <source>
        <dbReference type="Proteomes" id="UP000095192"/>
    </source>
</evidence>